<dbReference type="AlphaFoldDB" id="A0A0D2BKS0"/>
<organism evidence="2 3">
    <name type="scientific">Exophiala oligosperma</name>
    <dbReference type="NCBI Taxonomy" id="215243"/>
    <lineage>
        <taxon>Eukaryota</taxon>
        <taxon>Fungi</taxon>
        <taxon>Dikarya</taxon>
        <taxon>Ascomycota</taxon>
        <taxon>Pezizomycotina</taxon>
        <taxon>Eurotiomycetes</taxon>
        <taxon>Chaetothyriomycetidae</taxon>
        <taxon>Chaetothyriales</taxon>
        <taxon>Herpotrichiellaceae</taxon>
        <taxon>Exophiala</taxon>
    </lineage>
</organism>
<dbReference type="Proteomes" id="UP000053342">
    <property type="component" value="Unassembled WGS sequence"/>
</dbReference>
<feature type="region of interest" description="Disordered" evidence="1">
    <location>
        <begin position="552"/>
        <end position="603"/>
    </location>
</feature>
<dbReference type="RefSeq" id="XP_016258178.1">
    <property type="nucleotide sequence ID" value="XM_016411424.1"/>
</dbReference>
<accession>A0A0D2BKS0</accession>
<feature type="compositionally biased region" description="Polar residues" evidence="1">
    <location>
        <begin position="48"/>
        <end position="65"/>
    </location>
</feature>
<keyword evidence="3" id="KW-1185">Reference proteome</keyword>
<protein>
    <submittedName>
        <fullName evidence="2">Uncharacterized protein</fullName>
    </submittedName>
</protein>
<feature type="region of interest" description="Disordered" evidence="1">
    <location>
        <begin position="280"/>
        <end position="352"/>
    </location>
</feature>
<feature type="compositionally biased region" description="Polar residues" evidence="1">
    <location>
        <begin position="288"/>
        <end position="298"/>
    </location>
</feature>
<feature type="compositionally biased region" description="Low complexity" evidence="1">
    <location>
        <begin position="1"/>
        <end position="21"/>
    </location>
</feature>
<feature type="region of interest" description="Disordered" evidence="1">
    <location>
        <begin position="223"/>
        <end position="252"/>
    </location>
</feature>
<feature type="compositionally biased region" description="Polar residues" evidence="1">
    <location>
        <begin position="370"/>
        <end position="384"/>
    </location>
</feature>
<dbReference type="OrthoDB" id="4155977at2759"/>
<evidence type="ECO:0000256" key="1">
    <source>
        <dbReference type="SAM" id="MobiDB-lite"/>
    </source>
</evidence>
<gene>
    <name evidence="2" type="ORF">PV06_09940</name>
</gene>
<dbReference type="GeneID" id="27362014"/>
<dbReference type="HOGENOM" id="CLU_365634_0_0_1"/>
<reference evidence="2 3" key="1">
    <citation type="submission" date="2015-01" db="EMBL/GenBank/DDBJ databases">
        <title>The Genome Sequence of Exophiala oligosperma CBS72588.</title>
        <authorList>
            <consortium name="The Broad Institute Genomics Platform"/>
            <person name="Cuomo C."/>
            <person name="de Hoog S."/>
            <person name="Gorbushina A."/>
            <person name="Stielow B."/>
            <person name="Teixiera M."/>
            <person name="Abouelleil A."/>
            <person name="Chapman S.B."/>
            <person name="Priest M."/>
            <person name="Young S.K."/>
            <person name="Wortman J."/>
            <person name="Nusbaum C."/>
            <person name="Birren B."/>
        </authorList>
    </citation>
    <scope>NUCLEOTIDE SEQUENCE [LARGE SCALE GENOMIC DNA]</scope>
    <source>
        <strain evidence="2 3">CBS 72588</strain>
    </source>
</reference>
<evidence type="ECO:0000313" key="3">
    <source>
        <dbReference type="Proteomes" id="UP000053342"/>
    </source>
</evidence>
<feature type="region of interest" description="Disordered" evidence="1">
    <location>
        <begin position="365"/>
        <end position="419"/>
    </location>
</feature>
<feature type="region of interest" description="Disordered" evidence="1">
    <location>
        <begin position="737"/>
        <end position="764"/>
    </location>
</feature>
<proteinExistence type="predicted"/>
<feature type="region of interest" description="Disordered" evidence="1">
    <location>
        <begin position="653"/>
        <end position="690"/>
    </location>
</feature>
<feature type="compositionally biased region" description="Polar residues" evidence="1">
    <location>
        <begin position="334"/>
        <end position="345"/>
    </location>
</feature>
<dbReference type="VEuPathDB" id="FungiDB:PV06_09940"/>
<feature type="compositionally biased region" description="Polar residues" evidence="1">
    <location>
        <begin position="398"/>
        <end position="414"/>
    </location>
</feature>
<dbReference type="EMBL" id="KN847342">
    <property type="protein sequence ID" value="KIW37962.1"/>
    <property type="molecule type" value="Genomic_DNA"/>
</dbReference>
<name>A0A0D2BKS0_9EURO</name>
<evidence type="ECO:0000313" key="2">
    <source>
        <dbReference type="EMBL" id="KIW37962.1"/>
    </source>
</evidence>
<feature type="region of interest" description="Disordered" evidence="1">
    <location>
        <begin position="120"/>
        <end position="151"/>
    </location>
</feature>
<feature type="region of interest" description="Disordered" evidence="1">
    <location>
        <begin position="1"/>
        <end position="88"/>
    </location>
</feature>
<sequence length="764" mass="83810">MQSSPASNPSADSSSKSSHSSRIPGTPKPPFDPPRRRSSLFFSKVLQHASSPKTPGSNSTRANSKQEIKMPGPNIGRKRIASPRTRSVAMPGHVAQMQRLFQTAKASLRFDVRFAASPIGSIDSRLPTSPEAGDLAIESPSQSDKASTEIPKTDWRYSTAPKLLAEFDLDVREPFPEGSPQLPALRSADLHQSKPVVMEPLSSGFTSPAGNTVQNKDAMALCSPDADTDRSDGGDPCTSPEEYSSADDLERPMTHLKVSSDHEMDMDGAEVSPTVCHLKRKSADAQVTMESSTDSTESIKLPPSAKAAADSARLRRGMLSSLFHKPARKKGSDNDMSSPTSSRSAVTPCPDISLHERSPIVLCPDPALHFNSTPESPGHQSNPKSYEHQNPHRHHQNHLVSQPPMSFNRTTATGSPMPMLRMKPATIASAGPRRPYHDNINPSSALLQPPRHPHRPYVPPNRDYMSGAAEHFQPGWYYARDSPDFSREPGTAIYSFSTAAGKVSGHDAAPDSMIRDSYRTDTLTPLARPPSRFRKHGVAALANARGVNKYYGRSYGPRPALRQQRSNRSRLPDEMRFRSSPPKSTHSAPLHPAQFRKRSRELESSMIEATEGVAIESASMDPRLKLEDGEEIIELDEETRAAVRMSLYGRSALDSGSSDVGRGLKDLSPNVMQWRKGNRPPESRRKRRPSYWDGDLEEVVRSPAARHVVSSPIKTDDIRSQKGEIDCLQDPLVEENETGLGNVEGNPMRVQKKTDHQGDIAMEG</sequence>